<dbReference type="GO" id="GO:0004252">
    <property type="term" value="F:serine-type endopeptidase activity"/>
    <property type="evidence" value="ECO:0007669"/>
    <property type="project" value="InterPro"/>
</dbReference>
<dbReference type="CDD" id="cd06779">
    <property type="entry name" value="cpPDZ_Deg_HtrA-like"/>
    <property type="match status" value="1"/>
</dbReference>
<dbReference type="InterPro" id="IPR001478">
    <property type="entry name" value="PDZ"/>
</dbReference>
<dbReference type="SUPFAM" id="SSF50156">
    <property type="entry name" value="PDZ domain-like"/>
    <property type="match status" value="1"/>
</dbReference>
<proteinExistence type="inferred from homology"/>
<sequence length="342" mass="35089">MAPNRWIAAAAGAVLVLVSGCTGGGGDDSDASATQNQTSAPGQSAGGQGYADLVDRVEPSVVTVRVQGGVGSGVVFKPDVVITNHHVVQGQDQVRVVYADGTESAASVIATDQVTDIAVLRTERGGLPVPEYREQLPRQGDRAIAIGSPLGFQNTVTAGIISGLHREIPGSAGRTQSLVDLIQTDAPISPGSSGGALLDAQGRVIGINEAYIPPSTGAVALGFAIPSATAVDTANELLQDGTATHPYLGVSLGRLTPPIREQFNVQVEQGALVLGVEEGGPAAQAGLRQGDVIVGLGQQDVNTVEDVLSVLRRAEPDQQLQLTYSRDGNERQTTVTVGTRPS</sequence>
<evidence type="ECO:0000313" key="6">
    <source>
        <dbReference type="EMBL" id="PRX43688.1"/>
    </source>
</evidence>
<dbReference type="PANTHER" id="PTHR22939">
    <property type="entry name" value="SERINE PROTEASE FAMILY S1C HTRA-RELATED"/>
    <property type="match status" value="1"/>
</dbReference>
<evidence type="ECO:0000259" key="5">
    <source>
        <dbReference type="PROSITE" id="PS50106"/>
    </source>
</evidence>
<dbReference type="Proteomes" id="UP000238362">
    <property type="component" value="Unassembled WGS sequence"/>
</dbReference>
<keyword evidence="2 6" id="KW-0645">Protease</keyword>
<dbReference type="InterPro" id="IPR036034">
    <property type="entry name" value="PDZ_sf"/>
</dbReference>
<dbReference type="GO" id="GO:0006508">
    <property type="term" value="P:proteolysis"/>
    <property type="evidence" value="ECO:0007669"/>
    <property type="project" value="UniProtKB-KW"/>
</dbReference>
<dbReference type="RefSeq" id="WP_106182290.1">
    <property type="nucleotide sequence ID" value="NZ_PVNH01000014.1"/>
</dbReference>
<keyword evidence="3" id="KW-0378">Hydrolase</keyword>
<dbReference type="PANTHER" id="PTHR22939:SF129">
    <property type="entry name" value="SERINE PROTEASE HTRA2, MITOCHONDRIAL"/>
    <property type="match status" value="1"/>
</dbReference>
<reference evidence="6 7" key="1">
    <citation type="submission" date="2018-03" db="EMBL/GenBank/DDBJ databases">
        <title>Genomic Encyclopedia of Type Strains, Phase III (KMG-III): the genomes of soil and plant-associated and newly described type strains.</title>
        <authorList>
            <person name="Whitman W."/>
        </authorList>
    </citation>
    <scope>NUCLEOTIDE SEQUENCE [LARGE SCALE GENOMIC DNA]</scope>
    <source>
        <strain evidence="6 7">CGMCC 4.7125</strain>
    </source>
</reference>
<dbReference type="InterPro" id="IPR009003">
    <property type="entry name" value="Peptidase_S1_PA"/>
</dbReference>
<dbReference type="Gene3D" id="2.40.10.10">
    <property type="entry name" value="Trypsin-like serine proteases"/>
    <property type="match status" value="2"/>
</dbReference>
<evidence type="ECO:0000256" key="1">
    <source>
        <dbReference type="ARBA" id="ARBA00010541"/>
    </source>
</evidence>
<dbReference type="SUPFAM" id="SSF50494">
    <property type="entry name" value="Trypsin-like serine proteases"/>
    <property type="match status" value="1"/>
</dbReference>
<dbReference type="PROSITE" id="PS50106">
    <property type="entry name" value="PDZ"/>
    <property type="match status" value="1"/>
</dbReference>
<dbReference type="InterPro" id="IPR043504">
    <property type="entry name" value="Peptidase_S1_PA_chymotrypsin"/>
</dbReference>
<evidence type="ECO:0000313" key="7">
    <source>
        <dbReference type="Proteomes" id="UP000238362"/>
    </source>
</evidence>
<dbReference type="InterPro" id="IPR001940">
    <property type="entry name" value="Peptidase_S1C"/>
</dbReference>
<feature type="domain" description="PDZ" evidence="5">
    <location>
        <begin position="234"/>
        <end position="326"/>
    </location>
</feature>
<gene>
    <name evidence="6" type="ORF">B0I33_114149</name>
</gene>
<keyword evidence="7" id="KW-1185">Reference proteome</keyword>
<dbReference type="EMBL" id="PVNH01000014">
    <property type="protein sequence ID" value="PRX43688.1"/>
    <property type="molecule type" value="Genomic_DNA"/>
</dbReference>
<comment type="similarity">
    <text evidence="1">Belongs to the peptidase S1C family.</text>
</comment>
<evidence type="ECO:0000256" key="4">
    <source>
        <dbReference type="SAM" id="MobiDB-lite"/>
    </source>
</evidence>
<dbReference type="Pfam" id="PF13365">
    <property type="entry name" value="Trypsin_2"/>
    <property type="match status" value="1"/>
</dbReference>
<evidence type="ECO:0000256" key="3">
    <source>
        <dbReference type="ARBA" id="ARBA00022801"/>
    </source>
</evidence>
<evidence type="ECO:0000256" key="2">
    <source>
        <dbReference type="ARBA" id="ARBA00022670"/>
    </source>
</evidence>
<dbReference type="PROSITE" id="PS51257">
    <property type="entry name" value="PROKAR_LIPOPROTEIN"/>
    <property type="match status" value="1"/>
</dbReference>
<dbReference type="PRINTS" id="PR00834">
    <property type="entry name" value="PROTEASES2C"/>
</dbReference>
<feature type="region of interest" description="Disordered" evidence="4">
    <location>
        <begin position="26"/>
        <end position="48"/>
    </location>
</feature>
<comment type="caution">
    <text evidence="6">The sequence shown here is derived from an EMBL/GenBank/DDBJ whole genome shotgun (WGS) entry which is preliminary data.</text>
</comment>
<dbReference type="Gene3D" id="2.30.42.10">
    <property type="match status" value="1"/>
</dbReference>
<protein>
    <submittedName>
        <fullName evidence="6">S1-C subfamily serine protease</fullName>
    </submittedName>
</protein>
<dbReference type="AlphaFoldDB" id="A0A2T0LL65"/>
<dbReference type="SMART" id="SM00228">
    <property type="entry name" value="PDZ"/>
    <property type="match status" value="1"/>
</dbReference>
<dbReference type="Pfam" id="PF13180">
    <property type="entry name" value="PDZ_2"/>
    <property type="match status" value="1"/>
</dbReference>
<dbReference type="OrthoDB" id="9758917at2"/>
<organism evidence="6 7">
    <name type="scientific">Prauserella shujinwangii</name>
    <dbReference type="NCBI Taxonomy" id="1453103"/>
    <lineage>
        <taxon>Bacteria</taxon>
        <taxon>Bacillati</taxon>
        <taxon>Actinomycetota</taxon>
        <taxon>Actinomycetes</taxon>
        <taxon>Pseudonocardiales</taxon>
        <taxon>Pseudonocardiaceae</taxon>
        <taxon>Prauserella</taxon>
    </lineage>
</organism>
<name>A0A2T0LL65_9PSEU</name>
<accession>A0A2T0LL65</accession>